<dbReference type="KEGG" id="sfer:NCTC12278_01120"/>
<dbReference type="AlphaFoldDB" id="A0A2X3VZR4"/>
<organism evidence="1 2">
    <name type="scientific">Streptococcus ferus</name>
    <dbReference type="NCBI Taxonomy" id="1345"/>
    <lineage>
        <taxon>Bacteria</taxon>
        <taxon>Bacillati</taxon>
        <taxon>Bacillota</taxon>
        <taxon>Bacilli</taxon>
        <taxon>Lactobacillales</taxon>
        <taxon>Streptococcaceae</taxon>
        <taxon>Streptococcus</taxon>
    </lineage>
</organism>
<gene>
    <name evidence="1" type="ORF">NCTC12278_01120</name>
</gene>
<dbReference type="STRING" id="1123303.GCA_000372425_00644"/>
<dbReference type="EMBL" id="LS483343">
    <property type="protein sequence ID" value="SQF40549.1"/>
    <property type="molecule type" value="Genomic_DNA"/>
</dbReference>
<keyword evidence="2" id="KW-1185">Reference proteome</keyword>
<sequence>MGDAKISAKNTFKTSLNITNDFNWKDTSKLTKWGKTAKGLGAVGTVLSVGGNIKEHFFDDKSSSVGEKIRNFAIDQGVDTVSGAGAAAAGAAIGTMVGGPLGTVVGAAAGIGISWLMDHKWGKSEDSSLTGVVKSGLKGLFGG</sequence>
<protein>
    <submittedName>
        <fullName evidence="1">Transposase, Gram-positive bacteria</fullName>
    </submittedName>
</protein>
<evidence type="ECO:0000313" key="2">
    <source>
        <dbReference type="Proteomes" id="UP000249495"/>
    </source>
</evidence>
<dbReference type="RefSeq" id="WP_018029974.1">
    <property type="nucleotide sequence ID" value="NZ_LS483343.1"/>
</dbReference>
<name>A0A2X3VZR4_9STRE</name>
<accession>A0A2X3VZR4</accession>
<proteinExistence type="predicted"/>
<reference evidence="1 2" key="1">
    <citation type="submission" date="2018-06" db="EMBL/GenBank/DDBJ databases">
        <authorList>
            <consortium name="Pathogen Informatics"/>
            <person name="Doyle S."/>
        </authorList>
    </citation>
    <scope>NUCLEOTIDE SEQUENCE [LARGE SCALE GENOMIC DNA]</scope>
    <source>
        <strain evidence="1 2">NCTC12278</strain>
    </source>
</reference>
<evidence type="ECO:0000313" key="1">
    <source>
        <dbReference type="EMBL" id="SQF40549.1"/>
    </source>
</evidence>
<dbReference type="Proteomes" id="UP000249495">
    <property type="component" value="Chromosome 1"/>
</dbReference>